<dbReference type="PROSITE" id="PS50082">
    <property type="entry name" value="WD_REPEATS_2"/>
    <property type="match status" value="4"/>
</dbReference>
<dbReference type="PANTHER" id="PTHR44324">
    <property type="entry name" value="WD40 REPEAT DOMAIN 95"/>
    <property type="match status" value="1"/>
</dbReference>
<dbReference type="GeneTree" id="ENSGT00940000162967"/>
<keyword evidence="1 3" id="KW-0853">WD repeat</keyword>
<dbReference type="PROSITE" id="PS00678">
    <property type="entry name" value="WD_REPEATS_1"/>
    <property type="match status" value="2"/>
</dbReference>
<dbReference type="InParanoid" id="H2Z5G4"/>
<dbReference type="Proteomes" id="UP000007875">
    <property type="component" value="Unassembled WGS sequence"/>
</dbReference>
<dbReference type="eggNOG" id="KOG0266">
    <property type="taxonomic scope" value="Eukaryota"/>
</dbReference>
<dbReference type="OMA" id="EPVLCCK"/>
<keyword evidence="5" id="KW-1185">Reference proteome</keyword>
<dbReference type="InterPro" id="IPR019775">
    <property type="entry name" value="WD40_repeat_CS"/>
</dbReference>
<accession>H2Z5G4</accession>
<feature type="repeat" description="WD" evidence="3">
    <location>
        <begin position="127"/>
        <end position="168"/>
    </location>
</feature>
<feature type="repeat" description="WD" evidence="3">
    <location>
        <begin position="171"/>
        <end position="212"/>
    </location>
</feature>
<dbReference type="SMART" id="SM00320">
    <property type="entry name" value="WD40"/>
    <property type="match status" value="8"/>
</dbReference>
<reference evidence="5" key="1">
    <citation type="submission" date="2003-08" db="EMBL/GenBank/DDBJ databases">
        <authorList>
            <person name="Birren B."/>
            <person name="Nusbaum C."/>
            <person name="Abebe A."/>
            <person name="Abouelleil A."/>
            <person name="Adekoya E."/>
            <person name="Ait-zahra M."/>
            <person name="Allen N."/>
            <person name="Allen T."/>
            <person name="An P."/>
            <person name="Anderson M."/>
            <person name="Anderson S."/>
            <person name="Arachchi H."/>
            <person name="Armbruster J."/>
            <person name="Bachantsang P."/>
            <person name="Baldwin J."/>
            <person name="Barry A."/>
            <person name="Bayul T."/>
            <person name="Blitshsteyn B."/>
            <person name="Bloom T."/>
            <person name="Blye J."/>
            <person name="Boguslavskiy L."/>
            <person name="Borowsky M."/>
            <person name="Boukhgalter B."/>
            <person name="Brunache A."/>
            <person name="Butler J."/>
            <person name="Calixte N."/>
            <person name="Calvo S."/>
            <person name="Camarata J."/>
            <person name="Campo K."/>
            <person name="Chang J."/>
            <person name="Cheshatsang Y."/>
            <person name="Citroen M."/>
            <person name="Collymore A."/>
            <person name="Considine T."/>
            <person name="Cook A."/>
            <person name="Cooke P."/>
            <person name="Corum B."/>
            <person name="Cuomo C."/>
            <person name="David R."/>
            <person name="Dawoe T."/>
            <person name="Degray S."/>
            <person name="Dodge S."/>
            <person name="Dooley K."/>
            <person name="Dorje P."/>
            <person name="Dorjee K."/>
            <person name="Dorris L."/>
            <person name="Duffey N."/>
            <person name="Dupes A."/>
            <person name="Elkins T."/>
            <person name="Engels R."/>
            <person name="Erickson J."/>
            <person name="Farina A."/>
            <person name="Faro S."/>
            <person name="Ferreira P."/>
            <person name="Fischer H."/>
            <person name="Fitzgerald M."/>
            <person name="Foley K."/>
            <person name="Gage D."/>
            <person name="Galagan J."/>
            <person name="Gearin G."/>
            <person name="Gnerre S."/>
            <person name="Gnirke A."/>
            <person name="Goyette A."/>
            <person name="Graham J."/>
            <person name="Grandbois E."/>
            <person name="Gyaltsen K."/>
            <person name="Hafez N."/>
            <person name="Hagopian D."/>
            <person name="Hagos B."/>
            <person name="Hall J."/>
            <person name="Hatcher B."/>
            <person name="Heller A."/>
            <person name="Higgins H."/>
            <person name="Honan T."/>
            <person name="Horn A."/>
            <person name="Houde N."/>
            <person name="Hughes L."/>
            <person name="Hulme W."/>
            <person name="Husby E."/>
            <person name="Iliev I."/>
            <person name="Jaffe D."/>
            <person name="Jones C."/>
            <person name="Kamal M."/>
            <person name="Kamat A."/>
            <person name="Kamvysselis M."/>
            <person name="Karlsson E."/>
            <person name="Kells C."/>
            <person name="Kieu A."/>
            <person name="Kisner P."/>
            <person name="Kodira C."/>
            <person name="Kulbokas E."/>
            <person name="Labutti K."/>
            <person name="Lama D."/>
            <person name="Landers T."/>
            <person name="Leger J."/>
            <person name="Levine S."/>
            <person name="Lewis D."/>
            <person name="Lewis T."/>
            <person name="Lindblad-toh K."/>
            <person name="Liu X."/>
            <person name="Lokyitsang T."/>
            <person name="Lokyitsang Y."/>
            <person name="Lucien O."/>
            <person name="Lui A."/>
            <person name="Ma L.J."/>
            <person name="Mabbitt R."/>
            <person name="Macdonald J."/>
            <person name="Maclean C."/>
            <person name="Major J."/>
            <person name="Manning J."/>
            <person name="Marabella R."/>
            <person name="Maru K."/>
            <person name="Matthews C."/>
            <person name="Mauceli E."/>
            <person name="Mccarthy M."/>
            <person name="Mcdonough S."/>
            <person name="Mcghee T."/>
            <person name="Meldrim J."/>
            <person name="Meneus L."/>
            <person name="Mesirov J."/>
            <person name="Mihalev A."/>
            <person name="Mihova T."/>
            <person name="Mikkelsen T."/>
            <person name="Mlenga V."/>
            <person name="Moru K."/>
            <person name="Mozes J."/>
            <person name="Mulrain L."/>
            <person name="Munson G."/>
            <person name="Naylor J."/>
            <person name="Newes C."/>
            <person name="Nguyen C."/>
            <person name="Nguyen N."/>
            <person name="Nguyen T."/>
            <person name="Nicol R."/>
            <person name="Nielsen C."/>
            <person name="Nizzari M."/>
            <person name="Norbu C."/>
            <person name="Norbu N."/>
            <person name="O'donnell P."/>
            <person name="Okoawo O."/>
            <person name="O'leary S."/>
            <person name="Omotosho B."/>
            <person name="O'neill K."/>
            <person name="Osman S."/>
            <person name="Parker S."/>
            <person name="Perrin D."/>
            <person name="Phunkhang P."/>
            <person name="Piqani B."/>
            <person name="Purcell S."/>
            <person name="Rachupka T."/>
            <person name="Ramasamy U."/>
            <person name="Rameau R."/>
            <person name="Ray V."/>
            <person name="Raymond C."/>
            <person name="Retta R."/>
            <person name="Richardson S."/>
            <person name="Rise C."/>
            <person name="Rodriguez J."/>
            <person name="Rogers J."/>
            <person name="Rogov P."/>
            <person name="Rutman M."/>
            <person name="Schupbach R."/>
            <person name="Seaman C."/>
            <person name="Settipalli S."/>
            <person name="Sharpe T."/>
            <person name="Sheridan J."/>
            <person name="Sherpa N."/>
            <person name="Shi J."/>
            <person name="Smirnov S."/>
            <person name="Smith C."/>
            <person name="Sougnez C."/>
            <person name="Spencer B."/>
            <person name="Stalker J."/>
            <person name="Stange-thomann N."/>
            <person name="Stavropoulos S."/>
            <person name="Stetson K."/>
            <person name="Stone C."/>
            <person name="Stone S."/>
            <person name="Stubbs M."/>
            <person name="Talamas J."/>
            <person name="Tchuinga P."/>
            <person name="Tenzing P."/>
            <person name="Tesfaye S."/>
            <person name="Theodore J."/>
            <person name="Thoulutsang Y."/>
            <person name="Topham K."/>
            <person name="Towey S."/>
            <person name="Tsamla T."/>
            <person name="Tsomo N."/>
            <person name="Vallee D."/>
            <person name="Vassiliev H."/>
            <person name="Venkataraman V."/>
            <person name="Vinson J."/>
            <person name="Vo A."/>
            <person name="Wade C."/>
            <person name="Wang S."/>
            <person name="Wangchuk T."/>
            <person name="Wangdi T."/>
            <person name="Whittaker C."/>
            <person name="Wilkinson J."/>
            <person name="Wu Y."/>
            <person name="Wyman D."/>
            <person name="Yadav S."/>
            <person name="Yang S."/>
            <person name="Yang X."/>
            <person name="Yeager S."/>
            <person name="Yee E."/>
            <person name="Young G."/>
            <person name="Zainoun J."/>
            <person name="Zembeck L."/>
            <person name="Zimmer A."/>
            <person name="Zody M."/>
            <person name="Lander E."/>
        </authorList>
    </citation>
    <scope>NUCLEOTIDE SEQUENCE [LARGE SCALE GENOMIC DNA]</scope>
</reference>
<evidence type="ECO:0000313" key="5">
    <source>
        <dbReference type="Proteomes" id="UP000007875"/>
    </source>
</evidence>
<dbReference type="InterPro" id="IPR015943">
    <property type="entry name" value="WD40/YVTN_repeat-like_dom_sf"/>
</dbReference>
<dbReference type="Gene3D" id="2.130.10.10">
    <property type="entry name" value="YVTN repeat-like/Quinoprotein amine dehydrogenase"/>
    <property type="match status" value="2"/>
</dbReference>
<dbReference type="InterPro" id="IPR036322">
    <property type="entry name" value="WD40_repeat_dom_sf"/>
</dbReference>
<evidence type="ECO:0000256" key="1">
    <source>
        <dbReference type="ARBA" id="ARBA00022574"/>
    </source>
</evidence>
<evidence type="ECO:0000313" key="4">
    <source>
        <dbReference type="Ensembl" id="ENSCSAVP00000012826.1"/>
    </source>
</evidence>
<keyword evidence="2" id="KW-0677">Repeat</keyword>
<protein>
    <submittedName>
        <fullName evidence="4">Uncharacterized protein</fullName>
    </submittedName>
</protein>
<feature type="repeat" description="WD" evidence="3">
    <location>
        <begin position="39"/>
        <end position="80"/>
    </location>
</feature>
<dbReference type="AlphaFoldDB" id="H2Z5G4"/>
<dbReference type="PANTHER" id="PTHR44324:SF4">
    <property type="entry name" value="WD40 REPEAT DOMAIN 95"/>
    <property type="match status" value="1"/>
</dbReference>
<dbReference type="SUPFAM" id="SSF50978">
    <property type="entry name" value="WD40 repeat-like"/>
    <property type="match status" value="1"/>
</dbReference>
<dbReference type="InterPro" id="IPR051242">
    <property type="entry name" value="WD-EF-hand_domain"/>
</dbReference>
<dbReference type="Ensembl" id="ENSCSAVT00000012975.1">
    <property type="protein sequence ID" value="ENSCSAVP00000012826.1"/>
    <property type="gene ID" value="ENSCSAVG00000007535.1"/>
</dbReference>
<dbReference type="Pfam" id="PF00400">
    <property type="entry name" value="WD40"/>
    <property type="match status" value="5"/>
</dbReference>
<dbReference type="PROSITE" id="PS50294">
    <property type="entry name" value="WD_REPEATS_REGION"/>
    <property type="match status" value="2"/>
</dbReference>
<reference evidence="4" key="2">
    <citation type="submission" date="2025-08" db="UniProtKB">
        <authorList>
            <consortium name="Ensembl"/>
        </authorList>
    </citation>
    <scope>IDENTIFICATION</scope>
</reference>
<feature type="repeat" description="WD" evidence="3">
    <location>
        <begin position="274"/>
        <end position="314"/>
    </location>
</feature>
<name>H2Z5G4_CIOSA</name>
<reference evidence="4" key="3">
    <citation type="submission" date="2025-09" db="UniProtKB">
        <authorList>
            <consortium name="Ensembl"/>
        </authorList>
    </citation>
    <scope>IDENTIFICATION</scope>
</reference>
<evidence type="ECO:0000256" key="2">
    <source>
        <dbReference type="ARBA" id="ARBA00022737"/>
    </source>
</evidence>
<dbReference type="HOGENOM" id="CLU_006741_3_0_1"/>
<organism evidence="4 5">
    <name type="scientific">Ciona savignyi</name>
    <name type="common">Pacific transparent sea squirt</name>
    <dbReference type="NCBI Taxonomy" id="51511"/>
    <lineage>
        <taxon>Eukaryota</taxon>
        <taxon>Metazoa</taxon>
        <taxon>Chordata</taxon>
        <taxon>Tunicata</taxon>
        <taxon>Ascidiacea</taxon>
        <taxon>Phlebobranchia</taxon>
        <taxon>Cionidae</taxon>
        <taxon>Ciona</taxon>
    </lineage>
</organism>
<dbReference type="InterPro" id="IPR001680">
    <property type="entry name" value="WD40_rpt"/>
</dbReference>
<evidence type="ECO:0000256" key="3">
    <source>
        <dbReference type="PROSITE-ProRule" id="PRU00221"/>
    </source>
</evidence>
<sequence>NTCSYNTLGMLLFFIIHVGMDRILRLWNPYVPHKPTGLLRGHASPIIYIAISEEDRRIFSVSTDKCVKVWDVVEQNCLVTVNPKMHKIKGEIMACIYSQQQRALVITTDHISVLGISRRIKVVDEISVTHTEPVTCCAYNPSFGHVITCSEGSVVKLWDFESGTFMFEFNKAHHDTAITSITFDSTGRRLITSGRDGAVRIWNYNNGHCLKSLEQVSDNEVSDNEVSDCVYVEINNNRFIIAVGWDQRINIFSDDTDDFHLVQHPHPHWPDDLRRGHTDDIVAVTFGRPNMLATVSYDGCIIVWNVISGHSISRIPYPNIETDSESHDDDCDKTTVNKLAFLENRFLDKLNATLIAGCSDGTAIFWNIKQVKAHARWRATQRKSGLSSMVLTGDCQLLYVGDTLGFISIWDVETYALRPVGKISADTNCPKWSTPPTQIATWRCHVQPITCIGVIQSHELVITSSVDYTARLWTNTGQFIGTYGQSNPWDIYDPDTWQHPMVPPEVLLDPKSLPEHPVID</sequence>
<proteinExistence type="predicted"/>